<sequence>MTSKDEMLKLSISEYVYVSTIQPIKYTRLSSLFPSFFPYSTLEEACKKLGYYSFNDFIRQNHHLFDSFLTLFVCKDSGTKDITESPFILYYYNTAAKRNPKFISNFVENQPLDPLHVPITMEESIFFESHNSLDIVDVKTERIC</sequence>
<name>A0A914Z7Z1_9BILA</name>
<dbReference type="AlphaFoldDB" id="A0A914Z7Z1"/>
<protein>
    <submittedName>
        <fullName evidence="2">Uncharacterized protein</fullName>
    </submittedName>
</protein>
<evidence type="ECO:0000313" key="1">
    <source>
        <dbReference type="Proteomes" id="UP000887577"/>
    </source>
</evidence>
<reference evidence="2" key="1">
    <citation type="submission" date="2022-11" db="UniProtKB">
        <authorList>
            <consortium name="WormBaseParasite"/>
        </authorList>
    </citation>
    <scope>IDENTIFICATION</scope>
</reference>
<proteinExistence type="predicted"/>
<keyword evidence="1" id="KW-1185">Reference proteome</keyword>
<organism evidence="1 2">
    <name type="scientific">Panagrolaimus superbus</name>
    <dbReference type="NCBI Taxonomy" id="310955"/>
    <lineage>
        <taxon>Eukaryota</taxon>
        <taxon>Metazoa</taxon>
        <taxon>Ecdysozoa</taxon>
        <taxon>Nematoda</taxon>
        <taxon>Chromadorea</taxon>
        <taxon>Rhabditida</taxon>
        <taxon>Tylenchina</taxon>
        <taxon>Panagrolaimomorpha</taxon>
        <taxon>Panagrolaimoidea</taxon>
        <taxon>Panagrolaimidae</taxon>
        <taxon>Panagrolaimus</taxon>
    </lineage>
</organism>
<evidence type="ECO:0000313" key="2">
    <source>
        <dbReference type="WBParaSite" id="PSU_v2.g8016.t1"/>
    </source>
</evidence>
<dbReference type="Proteomes" id="UP000887577">
    <property type="component" value="Unplaced"/>
</dbReference>
<accession>A0A914Z7Z1</accession>
<dbReference type="WBParaSite" id="PSU_v2.g8016.t1">
    <property type="protein sequence ID" value="PSU_v2.g8016.t1"/>
    <property type="gene ID" value="PSU_v2.g8016"/>
</dbReference>